<name>A0A3B7MIW6_9CYAN</name>
<feature type="domain" description="Aldehyde dehydrogenase" evidence="2">
    <location>
        <begin position="140"/>
        <end position="333"/>
    </location>
</feature>
<dbReference type="GO" id="GO:0016620">
    <property type="term" value="F:oxidoreductase activity, acting on the aldehyde or oxo group of donors, NAD or NADP as acceptor"/>
    <property type="evidence" value="ECO:0007669"/>
    <property type="project" value="InterPro"/>
</dbReference>
<organism evidence="3 4">
    <name type="scientific">Thermosynechococcus sichuanensis E542</name>
    <dbReference type="NCBI Taxonomy" id="2016101"/>
    <lineage>
        <taxon>Bacteria</taxon>
        <taxon>Bacillati</taxon>
        <taxon>Cyanobacteriota</taxon>
        <taxon>Cyanophyceae</taxon>
        <taxon>Acaryochloridales</taxon>
        <taxon>Thermosynechococcaceae</taxon>
        <taxon>Thermosynechococcus</taxon>
        <taxon>Thermosynechococcus sichuanensis</taxon>
    </lineage>
</organism>
<evidence type="ECO:0000259" key="2">
    <source>
        <dbReference type="Pfam" id="PF00171"/>
    </source>
</evidence>
<protein>
    <submittedName>
        <fullName evidence="3">Aldehyde dehydrogenase family protein</fullName>
    </submittedName>
</protein>
<dbReference type="InterPro" id="IPR016163">
    <property type="entry name" value="Ald_DH_C"/>
</dbReference>
<dbReference type="AlphaFoldDB" id="A0A3B7MIW6"/>
<evidence type="ECO:0000313" key="3">
    <source>
        <dbReference type="EMBL" id="AXY67840.1"/>
    </source>
</evidence>
<dbReference type="Gene3D" id="3.40.309.10">
    <property type="entry name" value="Aldehyde Dehydrogenase, Chain A, domain 2"/>
    <property type="match status" value="1"/>
</dbReference>
<dbReference type="SUPFAM" id="SSF53720">
    <property type="entry name" value="ALDH-like"/>
    <property type="match status" value="1"/>
</dbReference>
<dbReference type="InterPro" id="IPR015590">
    <property type="entry name" value="Aldehyde_DH_dom"/>
</dbReference>
<reference evidence="4" key="1">
    <citation type="submission" date="2018-09" db="EMBL/GenBank/DDBJ databases">
        <title>Complete genome sequence of thermophilic cyanobacteria strain Thermosynechococcus elongatus PKUAC-SCTE542.</title>
        <authorList>
            <person name="Liang Y."/>
            <person name="Tang J."/>
            <person name="Daroch M."/>
        </authorList>
    </citation>
    <scope>NUCLEOTIDE SEQUENCE [LARGE SCALE GENOMIC DNA]</scope>
    <source>
        <strain evidence="4">E542</strain>
    </source>
</reference>
<dbReference type="Gene3D" id="3.40.605.10">
    <property type="entry name" value="Aldehyde Dehydrogenase, Chain A, domain 1"/>
    <property type="match status" value="1"/>
</dbReference>
<dbReference type="InterPro" id="IPR016161">
    <property type="entry name" value="Ald_DH/histidinol_DH"/>
</dbReference>
<evidence type="ECO:0000256" key="1">
    <source>
        <dbReference type="ARBA" id="ARBA00023002"/>
    </source>
</evidence>
<accession>A0A3B7MIW6</accession>
<dbReference type="Pfam" id="PF00171">
    <property type="entry name" value="Aldedh"/>
    <property type="match status" value="1"/>
</dbReference>
<dbReference type="Proteomes" id="UP000261812">
    <property type="component" value="Chromosome"/>
</dbReference>
<dbReference type="KEGG" id="tsq:D3A95_06000"/>
<evidence type="ECO:0000313" key="4">
    <source>
        <dbReference type="Proteomes" id="UP000261812"/>
    </source>
</evidence>
<sequence>MTLSTATIPELERLHQQASHWQSLAPRERMDYLQAMKSLARRHASEWVNLACQIKGIDPQGGWAGEEWTTGPLGLILKLDHYLYALRHEAVPPVPRWRSAPTGQAIAEILPRNWQERLLWFGVKAEVWMQANQPPSQGSAYRNPPPPGVAVVLGAGNITSLCLADALYQLVAANRVALLKMNPLLAPLTDCFRKICAPLIEAGFLEIVEGDAALGEALCHHPLTQHIHITGSHHTYNRLVWGETAAEQAIRKARQQRQLTKPITAELGNVTPLLMVPGEWTEAELIYQARQVASALVHNASFNCIGAQILVTAAGWPQREAFLTALKAQLQEIPPRPAYYPGAIARYESFLADYPQATVLSPAVEGTIPWTLIEGLTPTANPRIFQEEVFCGLLAEVQLPVNDAATYLATAVPFVNERLWGTLGCSLIIDPRTEAAHSEALEQAIAQLRYGSIAINAWVSLAYGLGCTPWGAFPGHTPAAIGSGVGVVHNSFLFDYPEKAVVRVPFQLAVTPPWFYGHRSLPQLAQAVMNIYTGNPLAWFSLLTAAMRG</sequence>
<dbReference type="RefSeq" id="WP_181496713.1">
    <property type="nucleotide sequence ID" value="NZ_CP032152.1"/>
</dbReference>
<proteinExistence type="predicted"/>
<keyword evidence="1" id="KW-0560">Oxidoreductase</keyword>
<keyword evidence="4" id="KW-1185">Reference proteome</keyword>
<dbReference type="InterPro" id="IPR016162">
    <property type="entry name" value="Ald_DH_N"/>
</dbReference>
<gene>
    <name evidence="3" type="ORF">D3A95_06000</name>
</gene>
<dbReference type="EMBL" id="CP032152">
    <property type="protein sequence ID" value="AXY67840.1"/>
    <property type="molecule type" value="Genomic_DNA"/>
</dbReference>